<dbReference type="EMBL" id="JRXF01000006">
    <property type="protein sequence ID" value="KOC94406.1"/>
    <property type="molecule type" value="Genomic_DNA"/>
</dbReference>
<dbReference type="AlphaFoldDB" id="A0A0L7T3M7"/>
<evidence type="ECO:0000313" key="3">
    <source>
        <dbReference type="Proteomes" id="UP000036851"/>
    </source>
</evidence>
<protein>
    <submittedName>
        <fullName evidence="1">Uncharacterized protein</fullName>
    </submittedName>
</protein>
<organism evidence="1 4">
    <name type="scientific">Winslowiella iniecta</name>
    <dbReference type="NCBI Taxonomy" id="1560201"/>
    <lineage>
        <taxon>Bacteria</taxon>
        <taxon>Pseudomonadati</taxon>
        <taxon>Pseudomonadota</taxon>
        <taxon>Gammaproteobacteria</taxon>
        <taxon>Enterobacterales</taxon>
        <taxon>Erwiniaceae</taxon>
        <taxon>Winslowiella</taxon>
    </lineage>
</organism>
<dbReference type="Proteomes" id="UP000036851">
    <property type="component" value="Unassembled WGS sequence"/>
</dbReference>
<keyword evidence="4" id="KW-1185">Reference proteome</keyword>
<evidence type="ECO:0000313" key="1">
    <source>
        <dbReference type="EMBL" id="KOC90002.1"/>
    </source>
</evidence>
<dbReference type="InterPro" id="IPR046905">
    <property type="entry name" value="ABC-3C_MC1"/>
</dbReference>
<comment type="caution">
    <text evidence="1">The sequence shown here is derived from an EMBL/GenBank/DDBJ whole genome shotgun (WGS) entry which is preliminary data.</text>
</comment>
<evidence type="ECO:0000313" key="2">
    <source>
        <dbReference type="EMBL" id="KOC94406.1"/>
    </source>
</evidence>
<accession>A0A0L7T3M7</accession>
<gene>
    <name evidence="1" type="ORF">NG42_11050</name>
    <name evidence="2" type="ORF">NG43_05700</name>
</gene>
<dbReference type="Pfam" id="PF20289">
    <property type="entry name" value="MComp1"/>
    <property type="match status" value="1"/>
</dbReference>
<dbReference type="PATRIC" id="fig|1560201.3.peg.2352"/>
<name>A0A0L7T3M7_9GAMM</name>
<reference evidence="3 4" key="1">
    <citation type="journal article" date="2015" name="Int. J. Syst. Evol. Microbiol.">
        <title>Erwinia iniecta sp. nov., isolated from Russian wheat aphids (Diuraphis noxia).</title>
        <authorList>
            <person name="Campillo T."/>
            <person name="Luna E."/>
            <person name="Portier P."/>
            <person name="Fischer-Le Saux M."/>
            <person name="Lapitan N."/>
            <person name="Tisserat N.A."/>
            <person name="Leach J.E."/>
        </authorList>
    </citation>
    <scope>NUCLEOTIDE SEQUENCE [LARGE SCALE GENOMIC DNA]</scope>
    <source>
        <strain evidence="1 4">B120</strain>
        <strain evidence="2 3">B149</strain>
    </source>
</reference>
<sequence length="199" mass="22634">MPTIQELVTAITKRAEGRYDVHLQDVDRMVSPSIDLGITTIQLKRSNRENAGWRTVLITAFPSDRDNIQSAFRWAADIRDILAEPQTADLYMFMLIDGIESEDAARLETDDRFCRKVVLREREDIDSFLDRSFLASLTPAKGGNDISDPLLASLNSMCLAHTWVEPHLETWRELLLSEKSGDEIVNSLKDMAFGEKDFQ</sequence>
<evidence type="ECO:0000313" key="4">
    <source>
        <dbReference type="Proteomes" id="UP000037088"/>
    </source>
</evidence>
<dbReference type="RefSeq" id="WP_052899375.1">
    <property type="nucleotide sequence ID" value="NZ_JRXE01000013.1"/>
</dbReference>
<dbReference type="OrthoDB" id="6840219at2"/>
<dbReference type="Proteomes" id="UP000037088">
    <property type="component" value="Unassembled WGS sequence"/>
</dbReference>
<proteinExistence type="predicted"/>
<dbReference type="EMBL" id="JRXE01000013">
    <property type="protein sequence ID" value="KOC90002.1"/>
    <property type="molecule type" value="Genomic_DNA"/>
</dbReference>